<comment type="similarity">
    <text evidence="1">Belongs to the bacterial ribosomal protein bS6 family.</text>
</comment>
<feature type="region of interest" description="Disordered" evidence="8">
    <location>
        <begin position="291"/>
        <end position="344"/>
    </location>
</feature>
<name>A0AA35RHF5_GEOBA</name>
<keyword evidence="5" id="KW-0687">Ribonucleoprotein</keyword>
<dbReference type="EMBL" id="CASHTH010001108">
    <property type="protein sequence ID" value="CAI8011548.1"/>
    <property type="molecule type" value="Genomic_DNA"/>
</dbReference>
<keyword evidence="11" id="KW-1185">Reference proteome</keyword>
<evidence type="ECO:0000259" key="9">
    <source>
        <dbReference type="Pfam" id="PF13847"/>
    </source>
</evidence>
<proteinExistence type="inferred from homology"/>
<accession>A0AA35RHF5</accession>
<dbReference type="CDD" id="cd02440">
    <property type="entry name" value="AdoMet_MTases"/>
    <property type="match status" value="1"/>
</dbReference>
<keyword evidence="3" id="KW-0694">RNA-binding</keyword>
<organism evidence="10 11">
    <name type="scientific">Geodia barretti</name>
    <name type="common">Barrett's horny sponge</name>
    <dbReference type="NCBI Taxonomy" id="519541"/>
    <lineage>
        <taxon>Eukaryota</taxon>
        <taxon>Metazoa</taxon>
        <taxon>Porifera</taxon>
        <taxon>Demospongiae</taxon>
        <taxon>Heteroscleromorpha</taxon>
        <taxon>Tetractinellida</taxon>
        <taxon>Astrophorina</taxon>
        <taxon>Geodiidae</taxon>
        <taxon>Geodia</taxon>
    </lineage>
</organism>
<dbReference type="GO" id="GO:1990904">
    <property type="term" value="C:ribonucleoprotein complex"/>
    <property type="evidence" value="ECO:0007669"/>
    <property type="project" value="UniProtKB-KW"/>
</dbReference>
<dbReference type="PANTHER" id="PTHR43861:SF1">
    <property type="entry name" value="TRANS-ACONITATE 2-METHYLTRANSFERASE"/>
    <property type="match status" value="1"/>
</dbReference>
<gene>
    <name evidence="10" type="ORF">GBAR_LOCUS7438</name>
</gene>
<dbReference type="Proteomes" id="UP001174909">
    <property type="component" value="Unassembled WGS sequence"/>
</dbReference>
<dbReference type="PANTHER" id="PTHR43861">
    <property type="entry name" value="TRANS-ACONITATE 2-METHYLTRANSFERASE-RELATED"/>
    <property type="match status" value="1"/>
</dbReference>
<dbReference type="InterPro" id="IPR020814">
    <property type="entry name" value="Ribosomal_S6_plastid/chlpt"/>
</dbReference>
<dbReference type="InterPro" id="IPR020815">
    <property type="entry name" value="Ribosomal_bS6_CS"/>
</dbReference>
<evidence type="ECO:0000256" key="5">
    <source>
        <dbReference type="ARBA" id="ARBA00023274"/>
    </source>
</evidence>
<evidence type="ECO:0000256" key="4">
    <source>
        <dbReference type="ARBA" id="ARBA00022980"/>
    </source>
</evidence>
<evidence type="ECO:0000256" key="1">
    <source>
        <dbReference type="ARBA" id="ARBA00009512"/>
    </source>
</evidence>
<keyword evidence="4 10" id="KW-0689">Ribosomal protein</keyword>
<dbReference type="InterPro" id="IPR014717">
    <property type="entry name" value="Transl_elong_EF1B/ribsomal_bS6"/>
</dbReference>
<evidence type="ECO:0000256" key="7">
    <source>
        <dbReference type="ARBA" id="ARBA00035365"/>
    </source>
</evidence>
<dbReference type="GO" id="GO:0019843">
    <property type="term" value="F:rRNA binding"/>
    <property type="evidence" value="ECO:0007669"/>
    <property type="project" value="UniProtKB-KW"/>
</dbReference>
<evidence type="ECO:0000256" key="3">
    <source>
        <dbReference type="ARBA" id="ARBA00022884"/>
    </source>
</evidence>
<comment type="caution">
    <text evidence="10">The sequence shown here is derived from an EMBL/GenBank/DDBJ whole genome shotgun (WGS) entry which is preliminary data.</text>
</comment>
<reference evidence="10" key="1">
    <citation type="submission" date="2023-03" db="EMBL/GenBank/DDBJ databases">
        <authorList>
            <person name="Steffen K."/>
            <person name="Cardenas P."/>
        </authorList>
    </citation>
    <scope>NUCLEOTIDE SEQUENCE</scope>
</reference>
<evidence type="ECO:0000313" key="11">
    <source>
        <dbReference type="Proteomes" id="UP001174909"/>
    </source>
</evidence>
<protein>
    <recommendedName>
        <fullName evidence="6">Small ribosomal subunit protein bS6m</fullName>
    </recommendedName>
    <alternativeName>
        <fullName evidence="7">28S ribosomal protein S6, mitochondrial</fullName>
    </alternativeName>
</protein>
<dbReference type="GO" id="GO:0003735">
    <property type="term" value="F:structural constituent of ribosome"/>
    <property type="evidence" value="ECO:0007669"/>
    <property type="project" value="InterPro"/>
</dbReference>
<evidence type="ECO:0000256" key="6">
    <source>
        <dbReference type="ARBA" id="ARBA00035170"/>
    </source>
</evidence>
<dbReference type="CDD" id="cd00473">
    <property type="entry name" value="bS6"/>
    <property type="match status" value="1"/>
</dbReference>
<dbReference type="InterPro" id="IPR035980">
    <property type="entry name" value="Ribosomal_bS6_sf"/>
</dbReference>
<dbReference type="GO" id="GO:0006412">
    <property type="term" value="P:translation"/>
    <property type="evidence" value="ECO:0007669"/>
    <property type="project" value="InterPro"/>
</dbReference>
<feature type="compositionally biased region" description="Acidic residues" evidence="8">
    <location>
        <begin position="296"/>
        <end position="344"/>
    </location>
</feature>
<dbReference type="SUPFAM" id="SSF54995">
    <property type="entry name" value="Ribosomal protein S6"/>
    <property type="match status" value="1"/>
</dbReference>
<dbReference type="Gene3D" id="3.30.70.60">
    <property type="match status" value="1"/>
</dbReference>
<dbReference type="GO" id="GO:0005840">
    <property type="term" value="C:ribosome"/>
    <property type="evidence" value="ECO:0007669"/>
    <property type="project" value="UniProtKB-KW"/>
</dbReference>
<sequence length="344" mass="37799">MRVLEVGSGAGDVALTLAELVGPEGWVVGVDLNPAILETARQRATDAGIQNVEFVAGDARTLAFTDKFDAIVGRFVLMYMVDPGKAFAQLITHLKPGGIAAFQEPEYTLYPAFLHPDTPLMNQLIKWILDVFEHSGAHLDTGIGLYRAFVDADISGGSNPTPPLARFLTSPLHNVQQWSHQSEERHENLNPYELLLIITPDHDEKEAEALTNQVKGIIEGGGTLLKVDPWGKKRLAYPIRKRSEGYYVLYIFECASSFVAELNQSLQVIEAILRYMLVQYEDDIDKLKAELTAEGTEVEESTSDEDSTPDEELTSDEEPASDDNAEAEDTTDNDAEAEDTAASA</sequence>
<feature type="domain" description="Methyltransferase" evidence="9">
    <location>
        <begin position="1"/>
        <end position="106"/>
    </location>
</feature>
<evidence type="ECO:0000256" key="8">
    <source>
        <dbReference type="SAM" id="MobiDB-lite"/>
    </source>
</evidence>
<dbReference type="NCBIfam" id="TIGR00166">
    <property type="entry name" value="S6"/>
    <property type="match status" value="1"/>
</dbReference>
<dbReference type="SUPFAM" id="SSF53335">
    <property type="entry name" value="S-adenosyl-L-methionine-dependent methyltransferases"/>
    <property type="match status" value="1"/>
</dbReference>
<dbReference type="Pfam" id="PF13847">
    <property type="entry name" value="Methyltransf_31"/>
    <property type="match status" value="1"/>
</dbReference>
<dbReference type="InterPro" id="IPR029063">
    <property type="entry name" value="SAM-dependent_MTases_sf"/>
</dbReference>
<dbReference type="PROSITE" id="PS01048">
    <property type="entry name" value="RIBOSOMAL_S6"/>
    <property type="match status" value="1"/>
</dbReference>
<evidence type="ECO:0000313" key="10">
    <source>
        <dbReference type="EMBL" id="CAI8011548.1"/>
    </source>
</evidence>
<dbReference type="Gene3D" id="3.40.50.150">
    <property type="entry name" value="Vaccinia Virus protein VP39"/>
    <property type="match status" value="1"/>
</dbReference>
<keyword evidence="2" id="KW-0699">rRNA-binding</keyword>
<dbReference type="Pfam" id="PF01250">
    <property type="entry name" value="Ribosomal_S6"/>
    <property type="match status" value="1"/>
</dbReference>
<dbReference type="HAMAP" id="MF_00360">
    <property type="entry name" value="Ribosomal_bS6"/>
    <property type="match status" value="1"/>
</dbReference>
<dbReference type="InterPro" id="IPR025714">
    <property type="entry name" value="Methyltranfer_dom"/>
</dbReference>
<evidence type="ECO:0000256" key="2">
    <source>
        <dbReference type="ARBA" id="ARBA00022730"/>
    </source>
</evidence>
<dbReference type="AlphaFoldDB" id="A0AA35RHF5"/>
<dbReference type="InterPro" id="IPR000529">
    <property type="entry name" value="Ribosomal_bS6"/>
</dbReference>